<keyword evidence="4" id="KW-1185">Reference proteome</keyword>
<organism evidence="3 4">
    <name type="scientific">Pendulispora albinea</name>
    <dbReference type="NCBI Taxonomy" id="2741071"/>
    <lineage>
        <taxon>Bacteria</taxon>
        <taxon>Pseudomonadati</taxon>
        <taxon>Myxococcota</taxon>
        <taxon>Myxococcia</taxon>
        <taxon>Myxococcales</taxon>
        <taxon>Sorangiineae</taxon>
        <taxon>Pendulisporaceae</taxon>
        <taxon>Pendulispora</taxon>
    </lineage>
</organism>
<evidence type="ECO:0000313" key="4">
    <source>
        <dbReference type="Proteomes" id="UP001370348"/>
    </source>
</evidence>
<evidence type="ECO:0000313" key="3">
    <source>
        <dbReference type="EMBL" id="WXB14761.1"/>
    </source>
</evidence>
<dbReference type="EMBL" id="CP089984">
    <property type="protein sequence ID" value="WXB14761.1"/>
    <property type="molecule type" value="Genomic_DNA"/>
</dbReference>
<evidence type="ECO:0000256" key="1">
    <source>
        <dbReference type="SAM" id="MobiDB-lite"/>
    </source>
</evidence>
<sequence>MFRNSSLKSASTRMGMAGVAALVATLVACASGSSSPPPATGETPSPSAGNAPSPAASNASPAATGSAAAATPKACGCALCEPVVSDDACTTDADCAPSVPCHAPKCVAKAKAVARTPDTMCTMMMACTSADSNACGCLKGKCALYPKP</sequence>
<keyword evidence="2" id="KW-0732">Signal</keyword>
<protein>
    <submittedName>
        <fullName evidence="3">Uncharacterized protein</fullName>
    </submittedName>
</protein>
<name>A0ABZ2LYC1_9BACT</name>
<dbReference type="RefSeq" id="WP_394824386.1">
    <property type="nucleotide sequence ID" value="NZ_CP089984.1"/>
</dbReference>
<feature type="signal peptide" evidence="2">
    <location>
        <begin position="1"/>
        <end position="30"/>
    </location>
</feature>
<evidence type="ECO:0000256" key="2">
    <source>
        <dbReference type="SAM" id="SignalP"/>
    </source>
</evidence>
<proteinExistence type="predicted"/>
<feature type="region of interest" description="Disordered" evidence="1">
    <location>
        <begin position="34"/>
        <end position="63"/>
    </location>
</feature>
<dbReference type="Proteomes" id="UP001370348">
    <property type="component" value="Chromosome"/>
</dbReference>
<feature type="chain" id="PRO_5045349108" evidence="2">
    <location>
        <begin position="31"/>
        <end position="148"/>
    </location>
</feature>
<dbReference type="PROSITE" id="PS51257">
    <property type="entry name" value="PROKAR_LIPOPROTEIN"/>
    <property type="match status" value="1"/>
</dbReference>
<reference evidence="3 4" key="1">
    <citation type="submission" date="2021-12" db="EMBL/GenBank/DDBJ databases">
        <title>Discovery of the Pendulisporaceae a myxobacterial family with distinct sporulation behavior and unique specialized metabolism.</title>
        <authorList>
            <person name="Garcia R."/>
            <person name="Popoff A."/>
            <person name="Bader C.D."/>
            <person name="Loehr J."/>
            <person name="Walesch S."/>
            <person name="Walt C."/>
            <person name="Boldt J."/>
            <person name="Bunk B."/>
            <person name="Haeckl F.J.F.P.J."/>
            <person name="Gunesch A.P."/>
            <person name="Birkelbach J."/>
            <person name="Nuebel U."/>
            <person name="Pietschmann T."/>
            <person name="Bach T."/>
            <person name="Mueller R."/>
        </authorList>
    </citation>
    <scope>NUCLEOTIDE SEQUENCE [LARGE SCALE GENOMIC DNA]</scope>
    <source>
        <strain evidence="3 4">MSr11954</strain>
    </source>
</reference>
<accession>A0ABZ2LYC1</accession>
<gene>
    <name evidence="3" type="ORF">LZC94_43950</name>
</gene>